<dbReference type="AlphaFoldDB" id="A0A7J6LEK4"/>
<accession>A0A7J6LEK4</accession>
<feature type="chain" id="PRO_5029665726" evidence="1">
    <location>
        <begin position="18"/>
        <end position="130"/>
    </location>
</feature>
<dbReference type="EMBL" id="JAAPAO010000530">
    <property type="protein sequence ID" value="KAF4657662.1"/>
    <property type="molecule type" value="Genomic_DNA"/>
</dbReference>
<evidence type="ECO:0000256" key="1">
    <source>
        <dbReference type="SAM" id="SignalP"/>
    </source>
</evidence>
<organism evidence="2 3">
    <name type="scientific">Perkinsus chesapeaki</name>
    <name type="common">Clam parasite</name>
    <name type="synonym">Perkinsus andrewsi</name>
    <dbReference type="NCBI Taxonomy" id="330153"/>
    <lineage>
        <taxon>Eukaryota</taxon>
        <taxon>Sar</taxon>
        <taxon>Alveolata</taxon>
        <taxon>Perkinsozoa</taxon>
        <taxon>Perkinsea</taxon>
        <taxon>Perkinsida</taxon>
        <taxon>Perkinsidae</taxon>
        <taxon>Perkinsus</taxon>
    </lineage>
</organism>
<sequence>MSIISTLVLCLIGVAQSKYDQLDLAQGCRSGWFLPCGHNPTSLHDVYFNVLSVSFYARNDSGTGFFKLGALKYEVVEDEVRFTEYVPNTVYQPLAPYFTKLTFERITIIDRDTLELSPLNFIDTLRLCRH</sequence>
<dbReference type="Proteomes" id="UP000591131">
    <property type="component" value="Unassembled WGS sequence"/>
</dbReference>
<evidence type="ECO:0000313" key="2">
    <source>
        <dbReference type="EMBL" id="KAF4657662.1"/>
    </source>
</evidence>
<keyword evidence="3" id="KW-1185">Reference proteome</keyword>
<comment type="caution">
    <text evidence="2">The sequence shown here is derived from an EMBL/GenBank/DDBJ whole genome shotgun (WGS) entry which is preliminary data.</text>
</comment>
<feature type="signal peptide" evidence="1">
    <location>
        <begin position="1"/>
        <end position="17"/>
    </location>
</feature>
<reference evidence="2 3" key="1">
    <citation type="submission" date="2020-04" db="EMBL/GenBank/DDBJ databases">
        <title>Perkinsus chesapeaki whole genome sequence.</title>
        <authorList>
            <person name="Bogema D.R."/>
        </authorList>
    </citation>
    <scope>NUCLEOTIDE SEQUENCE [LARGE SCALE GENOMIC DNA]</scope>
    <source>
        <strain evidence="2">ATCC PRA-425</strain>
    </source>
</reference>
<proteinExistence type="predicted"/>
<evidence type="ECO:0000313" key="3">
    <source>
        <dbReference type="Proteomes" id="UP000591131"/>
    </source>
</evidence>
<keyword evidence="1" id="KW-0732">Signal</keyword>
<name>A0A7J6LEK4_PERCH</name>
<gene>
    <name evidence="2" type="ORF">FOL47_008360</name>
</gene>
<protein>
    <submittedName>
        <fullName evidence="2">Uncharacterized protein</fullName>
    </submittedName>
</protein>